<protein>
    <recommendedName>
        <fullName evidence="1">F-box domain-containing protein</fullName>
    </recommendedName>
</protein>
<keyword evidence="3" id="KW-1185">Reference proteome</keyword>
<name>A0A9P3FES1_9PEZI</name>
<dbReference type="OrthoDB" id="3886018at2759"/>
<dbReference type="InterPro" id="IPR001810">
    <property type="entry name" value="F-box_dom"/>
</dbReference>
<accession>A0A9P3FES1</accession>
<gene>
    <name evidence="2" type="ORF">CKM354_000789200</name>
</gene>
<dbReference type="PROSITE" id="PS50181">
    <property type="entry name" value="FBOX"/>
    <property type="match status" value="1"/>
</dbReference>
<dbReference type="AlphaFoldDB" id="A0A9P3FES1"/>
<dbReference type="Proteomes" id="UP000825890">
    <property type="component" value="Unassembled WGS sequence"/>
</dbReference>
<feature type="domain" description="F-box" evidence="1">
    <location>
        <begin position="3"/>
        <end position="56"/>
    </location>
</feature>
<dbReference type="GeneID" id="68293467"/>
<dbReference type="EMBL" id="BOLY01000005">
    <property type="protein sequence ID" value="GIZ44701.1"/>
    <property type="molecule type" value="Genomic_DNA"/>
</dbReference>
<dbReference type="Gene3D" id="3.80.10.10">
    <property type="entry name" value="Ribonuclease Inhibitor"/>
    <property type="match status" value="1"/>
</dbReference>
<dbReference type="SUPFAM" id="SSF52047">
    <property type="entry name" value="RNI-like"/>
    <property type="match status" value="1"/>
</dbReference>
<sequence>MPAPLLDELPSEVFEEINVQLQLYDLNILRLVSRRIAHLATQKHFGTFLRHKYVEITRPALEFMVELTTKGRIGCFVEQLTLVGVVYNTALLEHQLAKTTRTSVKRIDLARRIPYMPEQPCSEAELAHAAEEIQLLRAKRAGFASFLGAGDAVKLLTRILLNLAARPQQPGLKRISIDVVVYREHSKIPEDMSQRPGWTSVWHKAAETFQTLMLALDAVSIRVQELKIFCNDFSGNCSLQCVELSRCDWQTNGIAIAFVNLEALSISVSDRILNETRYDVSSTGDLIERLAAAPSTIKLLPNLETLKTQATDGANFSGLGALLNVCKGLKQLDLRRCEIRRSRRELDNYEILSFLQHLTQAVHLPTLRVLALRNLDASEPDLLSFLKRHAIKQLTLQKFGLASGSQWSAIFDYLTSKDAGLETLHLEDIFQNRFHVQFCTGQRHFADNHTTGILWGAACSQTATRQYEAHSVARSATSL</sequence>
<evidence type="ECO:0000313" key="3">
    <source>
        <dbReference type="Proteomes" id="UP000825890"/>
    </source>
</evidence>
<evidence type="ECO:0000313" key="2">
    <source>
        <dbReference type="EMBL" id="GIZ44701.1"/>
    </source>
</evidence>
<evidence type="ECO:0000259" key="1">
    <source>
        <dbReference type="PROSITE" id="PS50181"/>
    </source>
</evidence>
<dbReference type="RefSeq" id="XP_044659188.1">
    <property type="nucleotide sequence ID" value="XM_044803253.1"/>
</dbReference>
<proteinExistence type="predicted"/>
<comment type="caution">
    <text evidence="2">The sequence shown here is derived from an EMBL/GenBank/DDBJ whole genome shotgun (WGS) entry which is preliminary data.</text>
</comment>
<organism evidence="2 3">
    <name type="scientific">Cercospora kikuchii</name>
    <dbReference type="NCBI Taxonomy" id="84275"/>
    <lineage>
        <taxon>Eukaryota</taxon>
        <taxon>Fungi</taxon>
        <taxon>Dikarya</taxon>
        <taxon>Ascomycota</taxon>
        <taxon>Pezizomycotina</taxon>
        <taxon>Dothideomycetes</taxon>
        <taxon>Dothideomycetidae</taxon>
        <taxon>Mycosphaerellales</taxon>
        <taxon>Mycosphaerellaceae</taxon>
        <taxon>Cercospora</taxon>
    </lineage>
</organism>
<reference evidence="2 3" key="1">
    <citation type="submission" date="2021-01" db="EMBL/GenBank/DDBJ databases">
        <title>Cercospora kikuchii MAFF 305040 whole genome shotgun sequence.</title>
        <authorList>
            <person name="Kashiwa T."/>
            <person name="Suzuki T."/>
        </authorList>
    </citation>
    <scope>NUCLEOTIDE SEQUENCE [LARGE SCALE GENOMIC DNA]</scope>
    <source>
        <strain evidence="2 3">MAFF 305040</strain>
    </source>
</reference>
<dbReference type="InterPro" id="IPR032675">
    <property type="entry name" value="LRR_dom_sf"/>
</dbReference>